<evidence type="ECO:0000256" key="3">
    <source>
        <dbReference type="ARBA" id="ARBA00023159"/>
    </source>
</evidence>
<reference evidence="6 7" key="1">
    <citation type="journal article" date="2015" name="Int. J. Syst. Evol. Microbiol.">
        <title>Burkholderia monticola sp. nov., isolated from mountain soil.</title>
        <authorList>
            <person name="Baek I."/>
            <person name="Seo B."/>
            <person name="Lee I."/>
            <person name="Yi H."/>
            <person name="Chun J."/>
        </authorList>
    </citation>
    <scope>NUCLEOTIDE SEQUENCE [LARGE SCALE GENOMIC DNA]</scope>
    <source>
        <strain evidence="6 7">JC2948</strain>
    </source>
</reference>
<dbReference type="PROSITE" id="PS01124">
    <property type="entry name" value="HTH_ARAC_FAMILY_2"/>
    <property type="match status" value="1"/>
</dbReference>
<dbReference type="SUPFAM" id="SSF51182">
    <property type="entry name" value="RmlC-like cupins"/>
    <property type="match status" value="1"/>
</dbReference>
<protein>
    <submittedName>
        <fullName evidence="6">AraC family transcriptional regulator</fullName>
    </submittedName>
</protein>
<sequence>MDRSTLHNIPVFKLYGERGEWRTPDLLHCESIPERSSLHDWEIRRHRHADLTQLLYVRKGTALLEVEGEQTQIDRPSIQVVPPMCVHGFQFSPDVDGFVITIAAPLIGWLQEQGDDKRSILQRPSCHAVGTDTSWLDTLCATLNQEYANPAPSRDLLLRSLVGALVVWIVRRDEELHVAGERPDRGQSYLSAFSKLIEEHYREHLPMSRYAALLGVTPVYLNTLCQRLTDQSALSIVHQRLLLEAKRNLVYTTLNVSQIADLLGFSEPTYFNRFFKRLTGKTPNRFRTGK</sequence>
<dbReference type="Gene3D" id="1.10.10.60">
    <property type="entry name" value="Homeodomain-like"/>
    <property type="match status" value="1"/>
</dbReference>
<comment type="caution">
    <text evidence="6">The sequence shown here is derived from an EMBL/GenBank/DDBJ whole genome shotgun (WGS) entry which is preliminary data.</text>
</comment>
<dbReference type="SUPFAM" id="SSF46689">
    <property type="entry name" value="Homeodomain-like"/>
    <property type="match status" value="1"/>
</dbReference>
<gene>
    <name evidence="6" type="ORF">CI15_20355</name>
</gene>
<proteinExistence type="predicted"/>
<evidence type="ECO:0000259" key="5">
    <source>
        <dbReference type="PROSITE" id="PS01124"/>
    </source>
</evidence>
<dbReference type="InterPro" id="IPR011051">
    <property type="entry name" value="RmlC_Cupin_sf"/>
</dbReference>
<keyword evidence="7" id="KW-1185">Reference proteome</keyword>
<evidence type="ECO:0000313" key="6">
    <source>
        <dbReference type="EMBL" id="KXU85516.1"/>
    </source>
</evidence>
<dbReference type="SMART" id="SM00342">
    <property type="entry name" value="HTH_ARAC"/>
    <property type="match status" value="1"/>
</dbReference>
<dbReference type="Proteomes" id="UP000075613">
    <property type="component" value="Unassembled WGS sequence"/>
</dbReference>
<feature type="domain" description="HTH araC/xylS-type" evidence="5">
    <location>
        <begin position="191"/>
        <end position="289"/>
    </location>
</feature>
<dbReference type="AlphaFoldDB" id="A0A149PKU6"/>
<dbReference type="InterPro" id="IPR047264">
    <property type="entry name" value="Cupin_HpaA-like_N"/>
</dbReference>
<dbReference type="GO" id="GO:0043565">
    <property type="term" value="F:sequence-specific DNA binding"/>
    <property type="evidence" value="ECO:0007669"/>
    <property type="project" value="InterPro"/>
</dbReference>
<dbReference type="InterPro" id="IPR018060">
    <property type="entry name" value="HTH_AraC"/>
</dbReference>
<dbReference type="InterPro" id="IPR003313">
    <property type="entry name" value="AraC-bd"/>
</dbReference>
<evidence type="ECO:0000256" key="1">
    <source>
        <dbReference type="ARBA" id="ARBA00023015"/>
    </source>
</evidence>
<evidence type="ECO:0000256" key="4">
    <source>
        <dbReference type="ARBA" id="ARBA00023163"/>
    </source>
</evidence>
<organism evidence="6 7">
    <name type="scientific">Paraburkholderia monticola</name>
    <dbReference type="NCBI Taxonomy" id="1399968"/>
    <lineage>
        <taxon>Bacteria</taxon>
        <taxon>Pseudomonadati</taxon>
        <taxon>Pseudomonadota</taxon>
        <taxon>Betaproteobacteria</taxon>
        <taxon>Burkholderiales</taxon>
        <taxon>Burkholderiaceae</taxon>
        <taxon>Paraburkholderia</taxon>
    </lineage>
</organism>
<dbReference type="OrthoDB" id="9803764at2"/>
<dbReference type="PRINTS" id="PR00032">
    <property type="entry name" value="HTHARAC"/>
</dbReference>
<dbReference type="InterPro" id="IPR014710">
    <property type="entry name" value="RmlC-like_jellyroll"/>
</dbReference>
<dbReference type="InterPro" id="IPR009057">
    <property type="entry name" value="Homeodomain-like_sf"/>
</dbReference>
<dbReference type="InterPro" id="IPR020449">
    <property type="entry name" value="Tscrpt_reg_AraC-type_HTH"/>
</dbReference>
<dbReference type="PANTHER" id="PTHR43280">
    <property type="entry name" value="ARAC-FAMILY TRANSCRIPTIONAL REGULATOR"/>
    <property type="match status" value="1"/>
</dbReference>
<dbReference type="Pfam" id="PF02311">
    <property type="entry name" value="AraC_binding"/>
    <property type="match status" value="1"/>
</dbReference>
<keyword evidence="1" id="KW-0805">Transcription regulation</keyword>
<dbReference type="EMBL" id="LRBG01000031">
    <property type="protein sequence ID" value="KXU85516.1"/>
    <property type="molecule type" value="Genomic_DNA"/>
</dbReference>
<dbReference type="Gene3D" id="2.60.120.10">
    <property type="entry name" value="Jelly Rolls"/>
    <property type="match status" value="1"/>
</dbReference>
<name>A0A149PKU6_9BURK</name>
<dbReference type="STRING" id="1399968.CI15_20355"/>
<keyword evidence="4" id="KW-0804">Transcription</keyword>
<evidence type="ECO:0000256" key="2">
    <source>
        <dbReference type="ARBA" id="ARBA00023125"/>
    </source>
</evidence>
<dbReference type="PANTHER" id="PTHR43280:SF32">
    <property type="entry name" value="TRANSCRIPTIONAL REGULATORY PROTEIN"/>
    <property type="match status" value="1"/>
</dbReference>
<dbReference type="RefSeq" id="WP_062130247.1">
    <property type="nucleotide sequence ID" value="NZ_LRBG01000031.1"/>
</dbReference>
<dbReference type="CDD" id="cd06999">
    <property type="entry name" value="cupin_HpaA-like_N"/>
    <property type="match status" value="1"/>
</dbReference>
<accession>A0A149PKU6</accession>
<dbReference type="Pfam" id="PF12833">
    <property type="entry name" value="HTH_18"/>
    <property type="match status" value="1"/>
</dbReference>
<keyword evidence="2" id="KW-0238">DNA-binding</keyword>
<evidence type="ECO:0000313" key="7">
    <source>
        <dbReference type="Proteomes" id="UP000075613"/>
    </source>
</evidence>
<keyword evidence="3" id="KW-0010">Activator</keyword>
<dbReference type="GO" id="GO:0003700">
    <property type="term" value="F:DNA-binding transcription factor activity"/>
    <property type="evidence" value="ECO:0007669"/>
    <property type="project" value="InterPro"/>
</dbReference>